<dbReference type="PANTHER" id="PTHR22726:SF1">
    <property type="entry name" value="METALLOENDOPEPTIDASE OMA1, MITOCHONDRIAL"/>
    <property type="match status" value="1"/>
</dbReference>
<dbReference type="Gene3D" id="1.25.40.10">
    <property type="entry name" value="Tetratricopeptide repeat domain"/>
    <property type="match status" value="1"/>
</dbReference>
<evidence type="ECO:0000256" key="6">
    <source>
        <dbReference type="ARBA" id="ARBA00022801"/>
    </source>
</evidence>
<feature type="signal peptide" evidence="9">
    <location>
        <begin position="1"/>
        <end position="19"/>
    </location>
</feature>
<sequence>MRSLRAIAIALLLSYSAQAAELPDLGEVARTTFSAAQEAKLGREIMRQIRIDRDYLDDPELTEYLNNLGDRLAAASEDPGRHFEFFVVRDATINAFALPGGYIGVHTGLFSATRSESELAGVLAHEIAHVTQNHIARIVAVQNNALLPTLAALAVAILAARSNAQVSQAAIASAQAYSVQSQLDFTREHEREADRVGFQTLSRSGLDASGMASFFERLQTQTRLYENNAPAYLRTHPLNFERIADMQNRLQDVAYHQVADSLDYRLLRAKIQAQQGEANDAVKRFANQSYQDEQDEAVRHYGMAVALLRANQAERAAAELQAIPRKIGQSAIVQNLAADVAFARGRGGEALALLRNGLAANPDSRPLAYAYAKALLRQGQPTSALELLHKQLRLHPDDAQLYELQAQAYQALKRTMESHMAQAEAYARRDEYRAAVEQLQLALKSGDRDFYRLSIAEARLRQLQALVERQEVTR</sequence>
<dbReference type="Proteomes" id="UP000295135">
    <property type="component" value="Unassembled WGS sequence"/>
</dbReference>
<evidence type="ECO:0000256" key="7">
    <source>
        <dbReference type="ARBA" id="ARBA00022833"/>
    </source>
</evidence>
<protein>
    <submittedName>
        <fullName evidence="11">Putative Zn-dependent protease</fullName>
    </submittedName>
</protein>
<name>A0A4R3JXD9_9PROT</name>
<dbReference type="InterPro" id="IPR030873">
    <property type="entry name" value="Protease_BepA"/>
</dbReference>
<dbReference type="EMBL" id="SLZY01000003">
    <property type="protein sequence ID" value="TCS73103.1"/>
    <property type="molecule type" value="Genomic_DNA"/>
</dbReference>
<evidence type="ECO:0000256" key="3">
    <source>
        <dbReference type="ARBA" id="ARBA00022723"/>
    </source>
</evidence>
<evidence type="ECO:0000256" key="4">
    <source>
        <dbReference type="ARBA" id="ARBA00022729"/>
    </source>
</evidence>
<keyword evidence="7" id="KW-0862">Zinc</keyword>
<accession>A0A4R3JXD9</accession>
<dbReference type="GO" id="GO:0004222">
    <property type="term" value="F:metalloendopeptidase activity"/>
    <property type="evidence" value="ECO:0007669"/>
    <property type="project" value="InterPro"/>
</dbReference>
<dbReference type="Pfam" id="PF01435">
    <property type="entry name" value="Peptidase_M48"/>
    <property type="match status" value="1"/>
</dbReference>
<comment type="caution">
    <text evidence="11">The sequence shown here is derived from an EMBL/GenBank/DDBJ whole genome shotgun (WGS) entry which is preliminary data.</text>
</comment>
<dbReference type="OrthoDB" id="9810445at2"/>
<dbReference type="AlphaFoldDB" id="A0A4R3JXD9"/>
<keyword evidence="12" id="KW-1185">Reference proteome</keyword>
<dbReference type="PANTHER" id="PTHR22726">
    <property type="entry name" value="METALLOENDOPEPTIDASE OMA1"/>
    <property type="match status" value="1"/>
</dbReference>
<dbReference type="HAMAP" id="MF_00997">
    <property type="entry name" value="Protease_BepA"/>
    <property type="match status" value="1"/>
</dbReference>
<evidence type="ECO:0000313" key="12">
    <source>
        <dbReference type="Proteomes" id="UP000295135"/>
    </source>
</evidence>
<dbReference type="SUPFAM" id="SSF48452">
    <property type="entry name" value="TPR-like"/>
    <property type="match status" value="1"/>
</dbReference>
<gene>
    <name evidence="11" type="ORF">EDC61_103226</name>
</gene>
<comment type="cofactor">
    <cofactor evidence="1">
        <name>Zn(2+)</name>
        <dbReference type="ChEBI" id="CHEBI:29105"/>
    </cofactor>
</comment>
<evidence type="ECO:0000256" key="9">
    <source>
        <dbReference type="SAM" id="SignalP"/>
    </source>
</evidence>
<evidence type="ECO:0000256" key="2">
    <source>
        <dbReference type="ARBA" id="ARBA00022670"/>
    </source>
</evidence>
<dbReference type="InterPro" id="IPR001915">
    <property type="entry name" value="Peptidase_M48"/>
</dbReference>
<keyword evidence="5" id="KW-0574">Periplasm</keyword>
<keyword evidence="4 9" id="KW-0732">Signal</keyword>
<dbReference type="GO" id="GO:0051603">
    <property type="term" value="P:proteolysis involved in protein catabolic process"/>
    <property type="evidence" value="ECO:0007669"/>
    <property type="project" value="TreeGrafter"/>
</dbReference>
<dbReference type="Pfam" id="PF14559">
    <property type="entry name" value="TPR_19"/>
    <property type="match status" value="1"/>
</dbReference>
<evidence type="ECO:0000313" key="11">
    <source>
        <dbReference type="EMBL" id="TCS73103.1"/>
    </source>
</evidence>
<evidence type="ECO:0000256" key="8">
    <source>
        <dbReference type="ARBA" id="ARBA00023049"/>
    </source>
</evidence>
<reference evidence="11 12" key="1">
    <citation type="submission" date="2019-03" db="EMBL/GenBank/DDBJ databases">
        <title>Genomic Encyclopedia of Type Strains, Phase IV (KMG-IV): sequencing the most valuable type-strain genomes for metagenomic binning, comparative biology and taxonomic classification.</title>
        <authorList>
            <person name="Goeker M."/>
        </authorList>
    </citation>
    <scope>NUCLEOTIDE SEQUENCE [LARGE SCALE GENOMIC DNA]</scope>
    <source>
        <strain evidence="11 12">DSM 103923</strain>
    </source>
</reference>
<keyword evidence="2 11" id="KW-0645">Protease</keyword>
<dbReference type="InterPro" id="IPR051156">
    <property type="entry name" value="Mito/Outer_Membr_Metalloprot"/>
</dbReference>
<keyword evidence="3" id="KW-0479">Metal-binding</keyword>
<evidence type="ECO:0000259" key="10">
    <source>
        <dbReference type="Pfam" id="PF01435"/>
    </source>
</evidence>
<dbReference type="RefSeq" id="WP_126462417.1">
    <property type="nucleotide sequence ID" value="NZ_AP018721.1"/>
</dbReference>
<keyword evidence="6" id="KW-0378">Hydrolase</keyword>
<evidence type="ECO:0000256" key="5">
    <source>
        <dbReference type="ARBA" id="ARBA00022764"/>
    </source>
</evidence>
<feature type="domain" description="Peptidase M48" evidence="10">
    <location>
        <begin position="61"/>
        <end position="249"/>
    </location>
</feature>
<dbReference type="CDD" id="cd07333">
    <property type="entry name" value="M48C_bepA_like"/>
    <property type="match status" value="1"/>
</dbReference>
<evidence type="ECO:0000256" key="1">
    <source>
        <dbReference type="ARBA" id="ARBA00001947"/>
    </source>
</evidence>
<dbReference type="Gene3D" id="3.30.2010.10">
    <property type="entry name" value="Metalloproteases ('zincins'), catalytic domain"/>
    <property type="match status" value="1"/>
</dbReference>
<organism evidence="11 12">
    <name type="scientific">Sulfuritortus calidifontis</name>
    <dbReference type="NCBI Taxonomy" id="1914471"/>
    <lineage>
        <taxon>Bacteria</taxon>
        <taxon>Pseudomonadati</taxon>
        <taxon>Pseudomonadota</taxon>
        <taxon>Betaproteobacteria</taxon>
        <taxon>Nitrosomonadales</taxon>
        <taxon>Thiobacillaceae</taxon>
        <taxon>Sulfuritortus</taxon>
    </lineage>
</organism>
<proteinExistence type="inferred from homology"/>
<dbReference type="GO" id="GO:0016020">
    <property type="term" value="C:membrane"/>
    <property type="evidence" value="ECO:0007669"/>
    <property type="project" value="InterPro"/>
</dbReference>
<dbReference type="GO" id="GO:0046872">
    <property type="term" value="F:metal ion binding"/>
    <property type="evidence" value="ECO:0007669"/>
    <property type="project" value="UniProtKB-KW"/>
</dbReference>
<feature type="chain" id="PRO_5021019492" evidence="9">
    <location>
        <begin position="20"/>
        <end position="474"/>
    </location>
</feature>
<dbReference type="InterPro" id="IPR011990">
    <property type="entry name" value="TPR-like_helical_dom_sf"/>
</dbReference>
<keyword evidence="8" id="KW-0482">Metalloprotease</keyword>